<dbReference type="InterPro" id="IPR000866">
    <property type="entry name" value="AhpC/TSA"/>
</dbReference>
<evidence type="ECO:0000256" key="2">
    <source>
        <dbReference type="ARBA" id="ARBA00022748"/>
    </source>
</evidence>
<keyword evidence="2" id="KW-0201">Cytochrome c-type biogenesis</keyword>
<feature type="domain" description="Thioredoxin" evidence="6">
    <location>
        <begin position="42"/>
        <end position="195"/>
    </location>
</feature>
<keyword evidence="8" id="KW-1185">Reference proteome</keyword>
<keyword evidence="5" id="KW-0472">Membrane</keyword>
<dbReference type="PROSITE" id="PS51352">
    <property type="entry name" value="THIOREDOXIN_2"/>
    <property type="match status" value="1"/>
</dbReference>
<organism evidence="7 8">
    <name type="scientific">Splendidivirga corallicola</name>
    <dbReference type="NCBI Taxonomy" id="3051826"/>
    <lineage>
        <taxon>Bacteria</taxon>
        <taxon>Pseudomonadati</taxon>
        <taxon>Bacteroidota</taxon>
        <taxon>Cytophagia</taxon>
        <taxon>Cytophagales</taxon>
        <taxon>Splendidivirgaceae</taxon>
        <taxon>Splendidivirga</taxon>
    </lineage>
</organism>
<dbReference type="Gene3D" id="3.40.30.10">
    <property type="entry name" value="Glutaredoxin"/>
    <property type="match status" value="1"/>
</dbReference>
<protein>
    <submittedName>
        <fullName evidence="7">TlpA disulfide reductase family protein</fullName>
    </submittedName>
</protein>
<gene>
    <name evidence="7" type="ORF">QQ008_08205</name>
</gene>
<accession>A0ABT8KKU7</accession>
<keyword evidence="4" id="KW-0676">Redox-active center</keyword>
<keyword evidence="5" id="KW-1133">Transmembrane helix</keyword>
<evidence type="ECO:0000259" key="6">
    <source>
        <dbReference type="PROSITE" id="PS51352"/>
    </source>
</evidence>
<dbReference type="Pfam" id="PF00578">
    <property type="entry name" value="AhpC-TSA"/>
    <property type="match status" value="1"/>
</dbReference>
<dbReference type="Proteomes" id="UP001172082">
    <property type="component" value="Unassembled WGS sequence"/>
</dbReference>
<evidence type="ECO:0000313" key="8">
    <source>
        <dbReference type="Proteomes" id="UP001172082"/>
    </source>
</evidence>
<keyword evidence="5" id="KW-0812">Transmembrane</keyword>
<dbReference type="CDD" id="cd02966">
    <property type="entry name" value="TlpA_like_family"/>
    <property type="match status" value="1"/>
</dbReference>
<evidence type="ECO:0000256" key="4">
    <source>
        <dbReference type="ARBA" id="ARBA00023284"/>
    </source>
</evidence>
<sequence length="196" mass="22336">MIKNKKVRKEIRSWVVILTILGILYFTGWHRPVIGGLQSIVVKTGLIKPDIQGSENEQPEADYNFHLIAEDGQVINAQTLKGKVVFMNFWATWCPPCIAEMPDINDLYKEVASEDIVFLMISSDRQFEKAKLYKKKKEFSFPIYQMGSALPERFLTRSIPTTYVISPSGKIVVKHTGIAAYNTKEFKDFLLAMING</sequence>
<dbReference type="PANTHER" id="PTHR42852:SF6">
    <property type="entry name" value="THIOL:DISULFIDE INTERCHANGE PROTEIN DSBE"/>
    <property type="match status" value="1"/>
</dbReference>
<dbReference type="EMBL" id="JAUJEA010000002">
    <property type="protein sequence ID" value="MDN5201340.1"/>
    <property type="molecule type" value="Genomic_DNA"/>
</dbReference>
<dbReference type="InterPro" id="IPR050553">
    <property type="entry name" value="Thioredoxin_ResA/DsbE_sf"/>
</dbReference>
<evidence type="ECO:0000256" key="5">
    <source>
        <dbReference type="SAM" id="Phobius"/>
    </source>
</evidence>
<evidence type="ECO:0000256" key="1">
    <source>
        <dbReference type="ARBA" id="ARBA00004196"/>
    </source>
</evidence>
<dbReference type="InterPro" id="IPR036249">
    <property type="entry name" value="Thioredoxin-like_sf"/>
</dbReference>
<evidence type="ECO:0000313" key="7">
    <source>
        <dbReference type="EMBL" id="MDN5201340.1"/>
    </source>
</evidence>
<reference evidence="7" key="1">
    <citation type="submission" date="2023-06" db="EMBL/GenBank/DDBJ databases">
        <title>Genomic of Parafulvivirga corallium.</title>
        <authorList>
            <person name="Wang G."/>
        </authorList>
    </citation>
    <scope>NUCLEOTIDE SEQUENCE</scope>
    <source>
        <strain evidence="7">BMA10</strain>
    </source>
</reference>
<feature type="transmembrane region" description="Helical" evidence="5">
    <location>
        <begin position="12"/>
        <end position="29"/>
    </location>
</feature>
<dbReference type="InterPro" id="IPR013766">
    <property type="entry name" value="Thioredoxin_domain"/>
</dbReference>
<comment type="caution">
    <text evidence="7">The sequence shown here is derived from an EMBL/GenBank/DDBJ whole genome shotgun (WGS) entry which is preliminary data.</text>
</comment>
<dbReference type="PANTHER" id="PTHR42852">
    <property type="entry name" value="THIOL:DISULFIDE INTERCHANGE PROTEIN DSBE"/>
    <property type="match status" value="1"/>
</dbReference>
<dbReference type="SUPFAM" id="SSF52833">
    <property type="entry name" value="Thioredoxin-like"/>
    <property type="match status" value="1"/>
</dbReference>
<keyword evidence="3" id="KW-1015">Disulfide bond</keyword>
<comment type="subcellular location">
    <subcellularLocation>
        <location evidence="1">Cell envelope</location>
    </subcellularLocation>
</comment>
<name>A0ABT8KKU7_9BACT</name>
<dbReference type="RefSeq" id="WP_346751366.1">
    <property type="nucleotide sequence ID" value="NZ_JAUJEA010000002.1"/>
</dbReference>
<evidence type="ECO:0000256" key="3">
    <source>
        <dbReference type="ARBA" id="ARBA00023157"/>
    </source>
</evidence>
<proteinExistence type="predicted"/>